<evidence type="ECO:0000313" key="2">
    <source>
        <dbReference type="Proteomes" id="UP000298030"/>
    </source>
</evidence>
<dbReference type="AlphaFoldDB" id="A0A4Y7T0E2"/>
<accession>A0A4Y7T0E2</accession>
<evidence type="ECO:0000313" key="1">
    <source>
        <dbReference type="EMBL" id="TEB27613.1"/>
    </source>
</evidence>
<dbReference type="Proteomes" id="UP000298030">
    <property type="component" value="Unassembled WGS sequence"/>
</dbReference>
<gene>
    <name evidence="1" type="ORF">FA13DRAFT_1736468</name>
</gene>
<organism evidence="1 2">
    <name type="scientific">Coprinellus micaceus</name>
    <name type="common">Glistening ink-cap mushroom</name>
    <name type="synonym">Coprinus micaceus</name>
    <dbReference type="NCBI Taxonomy" id="71717"/>
    <lineage>
        <taxon>Eukaryota</taxon>
        <taxon>Fungi</taxon>
        <taxon>Dikarya</taxon>
        <taxon>Basidiomycota</taxon>
        <taxon>Agaricomycotina</taxon>
        <taxon>Agaricomycetes</taxon>
        <taxon>Agaricomycetidae</taxon>
        <taxon>Agaricales</taxon>
        <taxon>Agaricineae</taxon>
        <taxon>Psathyrellaceae</taxon>
        <taxon>Coprinellus</taxon>
    </lineage>
</organism>
<reference evidence="1 2" key="1">
    <citation type="journal article" date="2019" name="Nat. Ecol. Evol.">
        <title>Megaphylogeny resolves global patterns of mushroom evolution.</title>
        <authorList>
            <person name="Varga T."/>
            <person name="Krizsan K."/>
            <person name="Foldi C."/>
            <person name="Dima B."/>
            <person name="Sanchez-Garcia M."/>
            <person name="Sanchez-Ramirez S."/>
            <person name="Szollosi G.J."/>
            <person name="Szarkandi J.G."/>
            <person name="Papp V."/>
            <person name="Albert L."/>
            <person name="Andreopoulos W."/>
            <person name="Angelini C."/>
            <person name="Antonin V."/>
            <person name="Barry K.W."/>
            <person name="Bougher N.L."/>
            <person name="Buchanan P."/>
            <person name="Buyck B."/>
            <person name="Bense V."/>
            <person name="Catcheside P."/>
            <person name="Chovatia M."/>
            <person name="Cooper J."/>
            <person name="Damon W."/>
            <person name="Desjardin D."/>
            <person name="Finy P."/>
            <person name="Geml J."/>
            <person name="Haridas S."/>
            <person name="Hughes K."/>
            <person name="Justo A."/>
            <person name="Karasinski D."/>
            <person name="Kautmanova I."/>
            <person name="Kiss B."/>
            <person name="Kocsube S."/>
            <person name="Kotiranta H."/>
            <person name="LaButti K.M."/>
            <person name="Lechner B.E."/>
            <person name="Liimatainen K."/>
            <person name="Lipzen A."/>
            <person name="Lukacs Z."/>
            <person name="Mihaltcheva S."/>
            <person name="Morgado L.N."/>
            <person name="Niskanen T."/>
            <person name="Noordeloos M.E."/>
            <person name="Ohm R.A."/>
            <person name="Ortiz-Santana B."/>
            <person name="Ovrebo C."/>
            <person name="Racz N."/>
            <person name="Riley R."/>
            <person name="Savchenko A."/>
            <person name="Shiryaev A."/>
            <person name="Soop K."/>
            <person name="Spirin V."/>
            <person name="Szebenyi C."/>
            <person name="Tomsovsky M."/>
            <person name="Tulloss R.E."/>
            <person name="Uehling J."/>
            <person name="Grigoriev I.V."/>
            <person name="Vagvolgyi C."/>
            <person name="Papp T."/>
            <person name="Martin F.M."/>
            <person name="Miettinen O."/>
            <person name="Hibbett D.S."/>
            <person name="Nagy L.G."/>
        </authorList>
    </citation>
    <scope>NUCLEOTIDE SEQUENCE [LARGE SCALE GENOMIC DNA]</scope>
    <source>
        <strain evidence="1 2">FP101781</strain>
    </source>
</reference>
<dbReference type="EMBL" id="QPFP01000039">
    <property type="protein sequence ID" value="TEB27613.1"/>
    <property type="molecule type" value="Genomic_DNA"/>
</dbReference>
<protein>
    <submittedName>
        <fullName evidence="1">Uncharacterized protein</fullName>
    </submittedName>
</protein>
<name>A0A4Y7T0E2_COPMI</name>
<sequence length="104" mass="12025">MYATTSTLVRLDCLRTNATFRRTREGRRNAIPIAQQWVRKFPTENESEYYSMSMSIYPSFHEWSTICMYGGTSISIPSIHRGFVPSTKPDIHLDTIADTEERLS</sequence>
<proteinExistence type="predicted"/>
<keyword evidence="2" id="KW-1185">Reference proteome</keyword>
<comment type="caution">
    <text evidence="1">The sequence shown here is derived from an EMBL/GenBank/DDBJ whole genome shotgun (WGS) entry which is preliminary data.</text>
</comment>